<dbReference type="InterPro" id="IPR036291">
    <property type="entry name" value="NAD(P)-bd_dom_sf"/>
</dbReference>
<dbReference type="Proteomes" id="UP000662111">
    <property type="component" value="Unassembled WGS sequence"/>
</dbReference>
<feature type="compositionally biased region" description="Pro residues" evidence="4">
    <location>
        <begin position="1"/>
        <end position="12"/>
    </location>
</feature>
<proteinExistence type="inferred from homology"/>
<evidence type="ECO:0000313" key="7">
    <source>
        <dbReference type="Proteomes" id="UP000662111"/>
    </source>
</evidence>
<dbReference type="SMART" id="SM00822">
    <property type="entry name" value="PKS_KR"/>
    <property type="match status" value="1"/>
</dbReference>
<feature type="region of interest" description="Disordered" evidence="4">
    <location>
        <begin position="1"/>
        <end position="23"/>
    </location>
</feature>
<reference evidence="7" key="1">
    <citation type="journal article" date="2019" name="Int. J. Syst. Evol. Microbiol.">
        <title>The Global Catalogue of Microorganisms (GCM) 10K type strain sequencing project: providing services to taxonomists for standard genome sequencing and annotation.</title>
        <authorList>
            <consortium name="The Broad Institute Genomics Platform"/>
            <consortium name="The Broad Institute Genome Sequencing Center for Infectious Disease"/>
            <person name="Wu L."/>
            <person name="Ma J."/>
        </authorList>
    </citation>
    <scope>NUCLEOTIDE SEQUENCE [LARGE SCALE GENOMIC DNA]</scope>
    <source>
        <strain evidence="7">CGMCC 1.5362</strain>
    </source>
</reference>
<organism evidence="6 7">
    <name type="scientific">Ornithinimicrobium pekingense</name>
    <dbReference type="NCBI Taxonomy" id="384677"/>
    <lineage>
        <taxon>Bacteria</taxon>
        <taxon>Bacillati</taxon>
        <taxon>Actinomycetota</taxon>
        <taxon>Actinomycetes</taxon>
        <taxon>Micrococcales</taxon>
        <taxon>Ornithinimicrobiaceae</taxon>
        <taxon>Ornithinimicrobium</taxon>
    </lineage>
</organism>
<evidence type="ECO:0000313" key="6">
    <source>
        <dbReference type="EMBL" id="GGK71530.1"/>
    </source>
</evidence>
<protein>
    <submittedName>
        <fullName evidence="6">Oxidoreductase</fullName>
    </submittedName>
</protein>
<keyword evidence="7" id="KW-1185">Reference proteome</keyword>
<sequence>MTRPTPASPTPDSPTQSTPDPATPLAVVTGASTGIGREIARELASRGYDLVVCADEPQIEHAAAAVMSGTTTATAVQADLATEDGVRLLVDRVRDLGRPVDALVLNAGVAAGGPFLETSWAEDARLVALNVNHVLAVAKELLPDMVRRGRGQVLVTSSIAATMPGPWYATYAASKAFLHSFAQALRFELKDTGVTVTSLLPGPTDTMFFERAGMQDTEVYDTTKDDPAEVARDGVEAMLEGADAVVAGSLRNKVQALATNLLPEQVKARLHASLTKEKDD</sequence>
<evidence type="ECO:0000256" key="4">
    <source>
        <dbReference type="SAM" id="MobiDB-lite"/>
    </source>
</evidence>
<dbReference type="SUPFAM" id="SSF51735">
    <property type="entry name" value="NAD(P)-binding Rossmann-fold domains"/>
    <property type="match status" value="1"/>
</dbReference>
<comment type="caution">
    <text evidence="6">The sequence shown here is derived from an EMBL/GenBank/DDBJ whole genome shotgun (WGS) entry which is preliminary data.</text>
</comment>
<dbReference type="PANTHER" id="PTHR44196">
    <property type="entry name" value="DEHYDROGENASE/REDUCTASE SDR FAMILY MEMBER 7B"/>
    <property type="match status" value="1"/>
</dbReference>
<dbReference type="PRINTS" id="PR00080">
    <property type="entry name" value="SDRFAMILY"/>
</dbReference>
<gene>
    <name evidence="6" type="ORF">GCM10011509_20020</name>
</gene>
<feature type="compositionally biased region" description="Low complexity" evidence="4">
    <location>
        <begin position="13"/>
        <end position="23"/>
    </location>
</feature>
<dbReference type="PIRSF" id="PIRSF000126">
    <property type="entry name" value="11-beta-HSD1"/>
    <property type="match status" value="1"/>
</dbReference>
<dbReference type="InterPro" id="IPR057326">
    <property type="entry name" value="KR_dom"/>
</dbReference>
<evidence type="ECO:0000256" key="1">
    <source>
        <dbReference type="ARBA" id="ARBA00006484"/>
    </source>
</evidence>
<dbReference type="PRINTS" id="PR00081">
    <property type="entry name" value="GDHRDH"/>
</dbReference>
<accession>A0ABQ2F9D5</accession>
<dbReference type="Gene3D" id="3.40.50.720">
    <property type="entry name" value="NAD(P)-binding Rossmann-like Domain"/>
    <property type="match status" value="1"/>
</dbReference>
<dbReference type="Pfam" id="PF00106">
    <property type="entry name" value="adh_short"/>
    <property type="match status" value="1"/>
</dbReference>
<dbReference type="PROSITE" id="PS00061">
    <property type="entry name" value="ADH_SHORT"/>
    <property type="match status" value="1"/>
</dbReference>
<dbReference type="PANTHER" id="PTHR44196:SF2">
    <property type="entry name" value="SHORT-CHAIN DEHYDROGENASE-RELATED"/>
    <property type="match status" value="1"/>
</dbReference>
<evidence type="ECO:0000256" key="2">
    <source>
        <dbReference type="ARBA" id="ARBA00023002"/>
    </source>
</evidence>
<evidence type="ECO:0000259" key="5">
    <source>
        <dbReference type="SMART" id="SM00822"/>
    </source>
</evidence>
<evidence type="ECO:0000256" key="3">
    <source>
        <dbReference type="RuleBase" id="RU000363"/>
    </source>
</evidence>
<dbReference type="CDD" id="cd05233">
    <property type="entry name" value="SDR_c"/>
    <property type="match status" value="1"/>
</dbReference>
<name>A0ABQ2F9D5_9MICO</name>
<keyword evidence="2" id="KW-0560">Oxidoreductase</keyword>
<dbReference type="InterPro" id="IPR020904">
    <property type="entry name" value="Sc_DH/Rdtase_CS"/>
</dbReference>
<dbReference type="EMBL" id="BMLB01000004">
    <property type="protein sequence ID" value="GGK71530.1"/>
    <property type="molecule type" value="Genomic_DNA"/>
</dbReference>
<comment type="similarity">
    <text evidence="1 3">Belongs to the short-chain dehydrogenases/reductases (SDR) family.</text>
</comment>
<dbReference type="RefSeq" id="WP_022922587.1">
    <property type="nucleotide sequence ID" value="NZ_BMLB01000004.1"/>
</dbReference>
<feature type="domain" description="Ketoreductase" evidence="5">
    <location>
        <begin position="24"/>
        <end position="206"/>
    </location>
</feature>
<dbReference type="InterPro" id="IPR002347">
    <property type="entry name" value="SDR_fam"/>
</dbReference>